<keyword evidence="2" id="KW-1185">Reference proteome</keyword>
<comment type="caution">
    <text evidence="1">The sequence shown here is derived from an EMBL/GenBank/DDBJ whole genome shotgun (WGS) entry which is preliminary data.</text>
</comment>
<name>A0A2N5XTJ7_9HYPH</name>
<dbReference type="AlphaFoldDB" id="A0A2N5XTJ7"/>
<proteinExistence type="predicted"/>
<dbReference type="RefSeq" id="WP_101533193.1">
    <property type="nucleotide sequence ID" value="NZ_JBFHIU010000024.1"/>
</dbReference>
<organism evidence="1 2">
    <name type="scientific">Cohaesibacter celericrescens</name>
    <dbReference type="NCBI Taxonomy" id="2067669"/>
    <lineage>
        <taxon>Bacteria</taxon>
        <taxon>Pseudomonadati</taxon>
        <taxon>Pseudomonadota</taxon>
        <taxon>Alphaproteobacteria</taxon>
        <taxon>Hyphomicrobiales</taxon>
        <taxon>Cohaesibacteraceae</taxon>
    </lineage>
</organism>
<sequence length="137" mass="14441">MRRLAKDYLALWVALLALTSQLFFGVVHSTSLWVAASGSAVQVEKGSVAFSFLQICSAGGLVTLEGNGPAPDKDGKGRCPVCASAVTAAMMDVVIADIVAVPQFAKLHFLARVDQFAAIARTQTLYIRGPPAFSQLS</sequence>
<evidence type="ECO:0000313" key="2">
    <source>
        <dbReference type="Proteomes" id="UP000234881"/>
    </source>
</evidence>
<gene>
    <name evidence="1" type="ORF">C0081_07445</name>
</gene>
<dbReference type="OrthoDB" id="9920374at2"/>
<evidence type="ECO:0000313" key="1">
    <source>
        <dbReference type="EMBL" id="PLW77819.1"/>
    </source>
</evidence>
<dbReference type="Proteomes" id="UP000234881">
    <property type="component" value="Unassembled WGS sequence"/>
</dbReference>
<accession>A0A2N5XTJ7</accession>
<protein>
    <recommendedName>
        <fullName evidence="3">DUF2946 domain-containing protein</fullName>
    </recommendedName>
</protein>
<dbReference type="EMBL" id="PKUQ01000014">
    <property type="protein sequence ID" value="PLW77819.1"/>
    <property type="molecule type" value="Genomic_DNA"/>
</dbReference>
<evidence type="ECO:0008006" key="3">
    <source>
        <dbReference type="Google" id="ProtNLM"/>
    </source>
</evidence>
<reference evidence="1 2" key="1">
    <citation type="submission" date="2018-01" db="EMBL/GenBank/DDBJ databases">
        <title>The draft genome sequence of Cohaesibacter sp. H1304.</title>
        <authorList>
            <person name="Wang N.-N."/>
            <person name="Du Z.-J."/>
        </authorList>
    </citation>
    <scope>NUCLEOTIDE SEQUENCE [LARGE SCALE GENOMIC DNA]</scope>
    <source>
        <strain evidence="1 2">H1304</strain>
    </source>
</reference>